<dbReference type="EMBL" id="CP117811">
    <property type="protein sequence ID" value="WDE96926.1"/>
    <property type="molecule type" value="Genomic_DNA"/>
</dbReference>
<evidence type="ECO:0000313" key="3">
    <source>
        <dbReference type="Proteomes" id="UP001214250"/>
    </source>
</evidence>
<feature type="transmembrane region" description="Helical" evidence="1">
    <location>
        <begin position="6"/>
        <end position="26"/>
    </location>
</feature>
<organism evidence="2 3">
    <name type="scientific">Lentisphaera profundi</name>
    <dbReference type="NCBI Taxonomy" id="1658616"/>
    <lineage>
        <taxon>Bacteria</taxon>
        <taxon>Pseudomonadati</taxon>
        <taxon>Lentisphaerota</taxon>
        <taxon>Lentisphaeria</taxon>
        <taxon>Lentisphaerales</taxon>
        <taxon>Lentisphaeraceae</taxon>
        <taxon>Lentisphaera</taxon>
    </lineage>
</organism>
<accession>A0ABY7VVS4</accession>
<dbReference type="RefSeq" id="WP_274151008.1">
    <property type="nucleotide sequence ID" value="NZ_CP117811.1"/>
</dbReference>
<evidence type="ECO:0008006" key="4">
    <source>
        <dbReference type="Google" id="ProtNLM"/>
    </source>
</evidence>
<name>A0ABY7VVS4_9BACT</name>
<proteinExistence type="predicted"/>
<keyword evidence="3" id="KW-1185">Reference proteome</keyword>
<gene>
    <name evidence="2" type="ORF">PQO03_02995</name>
</gene>
<evidence type="ECO:0000256" key="1">
    <source>
        <dbReference type="SAM" id="Phobius"/>
    </source>
</evidence>
<keyword evidence="1" id="KW-0812">Transmembrane</keyword>
<evidence type="ECO:0000313" key="2">
    <source>
        <dbReference type="EMBL" id="WDE96926.1"/>
    </source>
</evidence>
<protein>
    <recommendedName>
        <fullName evidence="4">DUF4178 domain-containing protein</fullName>
    </recommendedName>
</protein>
<dbReference type="Proteomes" id="UP001214250">
    <property type="component" value="Chromosome 1"/>
</dbReference>
<reference evidence="2 3" key="1">
    <citation type="submission" date="2023-02" db="EMBL/GenBank/DDBJ databases">
        <title>Genome sequence of Lentisphaera profundi SAORIC-696.</title>
        <authorList>
            <person name="Kim e."/>
            <person name="Cho J.-C."/>
            <person name="Choi A."/>
            <person name="Kang I."/>
        </authorList>
    </citation>
    <scope>NUCLEOTIDE SEQUENCE [LARGE SCALE GENOMIC DNA]</scope>
    <source>
        <strain evidence="2 3">SAORIC-696</strain>
    </source>
</reference>
<sequence length="168" mass="19636">MKVLKIVLIGLGIIVGLLFTVALVIVDSAPETYVYKENRIPKKYTEHILALKLIDKDETIKYFYSDGFMKIDEGMYFITNKQVVLYSEEWPEPAEKIPFDQIINVEIEYNDTWLDDSWVYLNTEEFEYEFPLSNERGGDKKFIKYLKSQLAEDIPIVTLNTSSEDPEE</sequence>
<keyword evidence="1" id="KW-0472">Membrane</keyword>
<keyword evidence="1" id="KW-1133">Transmembrane helix</keyword>